<feature type="region of interest" description="Disordered" evidence="4">
    <location>
        <begin position="226"/>
        <end position="260"/>
    </location>
</feature>
<feature type="compositionally biased region" description="Low complexity" evidence="4">
    <location>
        <begin position="371"/>
        <end position="399"/>
    </location>
</feature>
<dbReference type="GO" id="GO:0030154">
    <property type="term" value="P:cell differentiation"/>
    <property type="evidence" value="ECO:0007669"/>
    <property type="project" value="TreeGrafter"/>
</dbReference>
<feature type="region of interest" description="Disordered" evidence="4">
    <location>
        <begin position="1"/>
        <end position="67"/>
    </location>
</feature>
<evidence type="ECO:0000313" key="6">
    <source>
        <dbReference type="EMBL" id="KAK7028308.1"/>
    </source>
</evidence>
<dbReference type="GO" id="GO:0005634">
    <property type="term" value="C:nucleus"/>
    <property type="evidence" value="ECO:0007669"/>
    <property type="project" value="UniProtKB-UniRule"/>
</dbReference>
<feature type="compositionally biased region" description="Polar residues" evidence="4">
    <location>
        <begin position="296"/>
        <end position="322"/>
    </location>
</feature>
<dbReference type="InterPro" id="IPR050140">
    <property type="entry name" value="SRY-related_HMG-box_TF-like"/>
</dbReference>
<keyword evidence="1 3" id="KW-0238">DNA-binding</keyword>
<reference evidence="6 7" key="1">
    <citation type="journal article" date="2024" name="J Genomics">
        <title>Draft genome sequencing and assembly of Favolaschia claudopus CIRM-BRFM 2984 isolated from oak limbs.</title>
        <authorList>
            <person name="Navarro D."/>
            <person name="Drula E."/>
            <person name="Chaduli D."/>
            <person name="Cazenave R."/>
            <person name="Ahrendt S."/>
            <person name="Wang J."/>
            <person name="Lipzen A."/>
            <person name="Daum C."/>
            <person name="Barry K."/>
            <person name="Grigoriev I.V."/>
            <person name="Favel A."/>
            <person name="Rosso M.N."/>
            <person name="Martin F."/>
        </authorList>
    </citation>
    <scope>NUCLEOTIDE SEQUENCE [LARGE SCALE GENOMIC DNA]</scope>
    <source>
        <strain evidence="6 7">CIRM-BRFM 2984</strain>
    </source>
</reference>
<dbReference type="AlphaFoldDB" id="A0AAW0BRB9"/>
<feature type="DNA-binding region" description="HMG box" evidence="3">
    <location>
        <begin position="67"/>
        <end position="135"/>
    </location>
</feature>
<keyword evidence="2" id="KW-0804">Transcription</keyword>
<dbReference type="CDD" id="cd01389">
    <property type="entry name" value="HMG-box_ROX1-like"/>
    <property type="match status" value="1"/>
</dbReference>
<feature type="compositionally biased region" description="Basic and acidic residues" evidence="4">
    <location>
        <begin position="231"/>
        <end position="247"/>
    </location>
</feature>
<keyword evidence="7" id="KW-1185">Reference proteome</keyword>
<keyword evidence="3" id="KW-0539">Nucleus</keyword>
<dbReference type="SMART" id="SM00398">
    <property type="entry name" value="HMG"/>
    <property type="match status" value="1"/>
</dbReference>
<comment type="caution">
    <text evidence="6">The sequence shown here is derived from an EMBL/GenBank/DDBJ whole genome shotgun (WGS) entry which is preliminary data.</text>
</comment>
<feature type="region of interest" description="Disordered" evidence="4">
    <location>
        <begin position="285"/>
        <end position="325"/>
    </location>
</feature>
<protein>
    <recommendedName>
        <fullName evidence="5">HMG box domain-containing protein</fullName>
    </recommendedName>
</protein>
<evidence type="ECO:0000256" key="3">
    <source>
        <dbReference type="PROSITE-ProRule" id="PRU00267"/>
    </source>
</evidence>
<feature type="compositionally biased region" description="Low complexity" evidence="4">
    <location>
        <begin position="20"/>
        <end position="33"/>
    </location>
</feature>
<dbReference type="PANTHER" id="PTHR10270">
    <property type="entry name" value="SOX TRANSCRIPTION FACTOR"/>
    <property type="match status" value="1"/>
</dbReference>
<dbReference type="Gene3D" id="1.10.30.10">
    <property type="entry name" value="High mobility group box domain"/>
    <property type="match status" value="1"/>
</dbReference>
<dbReference type="GO" id="GO:0000978">
    <property type="term" value="F:RNA polymerase II cis-regulatory region sequence-specific DNA binding"/>
    <property type="evidence" value="ECO:0007669"/>
    <property type="project" value="TreeGrafter"/>
</dbReference>
<feature type="compositionally biased region" description="Basic residues" evidence="4">
    <location>
        <begin position="53"/>
        <end position="64"/>
    </location>
</feature>
<dbReference type="PANTHER" id="PTHR10270:SF161">
    <property type="entry name" value="SEX-DETERMINING REGION Y PROTEIN"/>
    <property type="match status" value="1"/>
</dbReference>
<gene>
    <name evidence="6" type="ORF">R3P38DRAFT_919684</name>
</gene>
<dbReference type="PROSITE" id="PS50118">
    <property type="entry name" value="HMG_BOX_2"/>
    <property type="match status" value="1"/>
</dbReference>
<sequence>MPLESAFSSLSPSDSNWTISSHSSPSDAALSPPQTISVSSEELPVATAPRPFPTKKSHSRKKPLGHIPRPRNAFILFRCDYTRQNAKGTKRSNQNDVSCVAGTIWRNMTEEERRPWVVLAEEEKKRHAALYPGYKLIPRSKKRSKPPTAQEVAKLFAKEADKVIAAETVRQAAEANSKDMVTVYYPPWATRRSLTYFARRASSCPPEGAISVEPYTEWVNRNMVTTNARPEPYRKDKGSKNAPRTDPEENTASRSTGHKVFVPSTYDVAVPSSSARKINADKSLSHDFHNIVPPDGTSSWGPEQSSSRGLENASPPTQSPNQLYDPALCTLSEGRATSRHADPYLAVLQPDGEFLDPVEFDYWSLKVPELSASSPTDSSSSSSLASSSPSSPANANSTDHCPKPVSNLTCYDEHSLASKDKSQSNIASDLHFTYEFDNVVQPASETLHASAKLDHPVSYGRTDETFIFR</sequence>
<feature type="domain" description="HMG box" evidence="5">
    <location>
        <begin position="67"/>
        <end position="135"/>
    </location>
</feature>
<proteinExistence type="predicted"/>
<evidence type="ECO:0000256" key="2">
    <source>
        <dbReference type="ARBA" id="ARBA00023163"/>
    </source>
</evidence>
<organism evidence="6 7">
    <name type="scientific">Favolaschia claudopus</name>
    <dbReference type="NCBI Taxonomy" id="2862362"/>
    <lineage>
        <taxon>Eukaryota</taxon>
        <taxon>Fungi</taxon>
        <taxon>Dikarya</taxon>
        <taxon>Basidiomycota</taxon>
        <taxon>Agaricomycotina</taxon>
        <taxon>Agaricomycetes</taxon>
        <taxon>Agaricomycetidae</taxon>
        <taxon>Agaricales</taxon>
        <taxon>Marasmiineae</taxon>
        <taxon>Mycenaceae</taxon>
        <taxon>Favolaschia</taxon>
    </lineage>
</organism>
<feature type="region of interest" description="Disordered" evidence="4">
    <location>
        <begin position="371"/>
        <end position="402"/>
    </location>
</feature>
<dbReference type="GO" id="GO:0001228">
    <property type="term" value="F:DNA-binding transcription activator activity, RNA polymerase II-specific"/>
    <property type="evidence" value="ECO:0007669"/>
    <property type="project" value="TreeGrafter"/>
</dbReference>
<dbReference type="InterPro" id="IPR036910">
    <property type="entry name" value="HMG_box_dom_sf"/>
</dbReference>
<evidence type="ECO:0000259" key="5">
    <source>
        <dbReference type="PROSITE" id="PS50118"/>
    </source>
</evidence>
<evidence type="ECO:0000313" key="7">
    <source>
        <dbReference type="Proteomes" id="UP001362999"/>
    </source>
</evidence>
<evidence type="ECO:0000256" key="1">
    <source>
        <dbReference type="ARBA" id="ARBA00023125"/>
    </source>
</evidence>
<dbReference type="InterPro" id="IPR009071">
    <property type="entry name" value="HMG_box_dom"/>
</dbReference>
<name>A0AAW0BRB9_9AGAR</name>
<evidence type="ECO:0000256" key="4">
    <source>
        <dbReference type="SAM" id="MobiDB-lite"/>
    </source>
</evidence>
<dbReference type="Pfam" id="PF00505">
    <property type="entry name" value="HMG_box"/>
    <property type="match status" value="1"/>
</dbReference>
<dbReference type="Proteomes" id="UP001362999">
    <property type="component" value="Unassembled WGS sequence"/>
</dbReference>
<dbReference type="SUPFAM" id="SSF47095">
    <property type="entry name" value="HMG-box"/>
    <property type="match status" value="1"/>
</dbReference>
<accession>A0AAW0BRB9</accession>
<dbReference type="EMBL" id="JAWWNJ010000028">
    <property type="protein sequence ID" value="KAK7028308.1"/>
    <property type="molecule type" value="Genomic_DNA"/>
</dbReference>
<feature type="compositionally biased region" description="Polar residues" evidence="4">
    <location>
        <begin position="1"/>
        <end position="19"/>
    </location>
</feature>